<dbReference type="PANTHER" id="PTHR45657:SF3">
    <property type="entry name" value="TRANSPORTER, PUTATIVE (AFU_ORTHOLOGUE AFUA_5G09260)-RELATED"/>
    <property type="match status" value="1"/>
</dbReference>
<reference evidence="3 4" key="1">
    <citation type="submission" date="2019-06" db="EMBL/GenBank/DDBJ databases">
        <title>Genome Sequence of the Brown Rot Fungal Pathogen Monilinia laxa.</title>
        <authorList>
            <person name="De Miccolis Angelini R.M."/>
            <person name="Landi L."/>
            <person name="Abate D."/>
            <person name="Pollastro S."/>
            <person name="Romanazzi G."/>
            <person name="Faretra F."/>
        </authorList>
    </citation>
    <scope>NUCLEOTIDE SEQUENCE [LARGE SCALE GENOMIC DNA]</scope>
    <source>
        <strain evidence="3 4">Mlax316</strain>
    </source>
</reference>
<dbReference type="PANTHER" id="PTHR45657">
    <property type="entry name" value="CRAL-TRIO DOMAIN-CONTAINING PROTEIN YKL091C-RELATED"/>
    <property type="match status" value="1"/>
</dbReference>
<dbReference type="SUPFAM" id="SSF46938">
    <property type="entry name" value="CRAL/TRIO N-terminal domain"/>
    <property type="match status" value="1"/>
</dbReference>
<protein>
    <recommendedName>
        <fullName evidence="2">CRAL-TRIO domain-containing protein</fullName>
    </recommendedName>
</protein>
<comment type="caution">
    <text evidence="3">The sequence shown here is derived from an EMBL/GenBank/DDBJ whole genome shotgun (WGS) entry which is preliminary data.</text>
</comment>
<dbReference type="SMART" id="SM00516">
    <property type="entry name" value="SEC14"/>
    <property type="match status" value="1"/>
</dbReference>
<evidence type="ECO:0000256" key="1">
    <source>
        <dbReference type="SAM" id="MobiDB-lite"/>
    </source>
</evidence>
<evidence type="ECO:0000259" key="2">
    <source>
        <dbReference type="PROSITE" id="PS50191"/>
    </source>
</evidence>
<organism evidence="3 4">
    <name type="scientific">Monilinia laxa</name>
    <name type="common">Brown rot fungus</name>
    <name type="synonym">Sclerotinia laxa</name>
    <dbReference type="NCBI Taxonomy" id="61186"/>
    <lineage>
        <taxon>Eukaryota</taxon>
        <taxon>Fungi</taxon>
        <taxon>Dikarya</taxon>
        <taxon>Ascomycota</taxon>
        <taxon>Pezizomycotina</taxon>
        <taxon>Leotiomycetes</taxon>
        <taxon>Helotiales</taxon>
        <taxon>Sclerotiniaceae</taxon>
        <taxon>Monilinia</taxon>
    </lineage>
</organism>
<dbReference type="Pfam" id="PF03765">
    <property type="entry name" value="CRAL_TRIO_N"/>
    <property type="match status" value="1"/>
</dbReference>
<feature type="region of interest" description="Disordered" evidence="1">
    <location>
        <begin position="476"/>
        <end position="556"/>
    </location>
</feature>
<dbReference type="OrthoDB" id="30289at2759"/>
<gene>
    <name evidence="3" type="ORF">EYC80_002023</name>
</gene>
<name>A0A5N6K6V4_MONLA</name>
<dbReference type="Gene3D" id="3.40.525.10">
    <property type="entry name" value="CRAL-TRIO lipid binding domain"/>
    <property type="match status" value="1"/>
</dbReference>
<dbReference type="SUPFAM" id="SSF52087">
    <property type="entry name" value="CRAL/TRIO domain"/>
    <property type="match status" value="1"/>
</dbReference>
<dbReference type="InterPro" id="IPR036273">
    <property type="entry name" value="CRAL/TRIO_N_dom_sf"/>
</dbReference>
<dbReference type="SMART" id="SM01100">
    <property type="entry name" value="CRAL_TRIO_N"/>
    <property type="match status" value="1"/>
</dbReference>
<evidence type="ECO:0000313" key="3">
    <source>
        <dbReference type="EMBL" id="KAB8298293.1"/>
    </source>
</evidence>
<dbReference type="AlphaFoldDB" id="A0A5N6K6V4"/>
<keyword evidence="4" id="KW-1185">Reference proteome</keyword>
<dbReference type="CDD" id="cd00170">
    <property type="entry name" value="SEC14"/>
    <property type="match status" value="1"/>
</dbReference>
<dbReference type="Proteomes" id="UP000326757">
    <property type="component" value="Unassembled WGS sequence"/>
</dbReference>
<dbReference type="EMBL" id="VIGI01000007">
    <property type="protein sequence ID" value="KAB8298293.1"/>
    <property type="molecule type" value="Genomic_DNA"/>
</dbReference>
<dbReference type="InterPro" id="IPR001251">
    <property type="entry name" value="CRAL-TRIO_dom"/>
</dbReference>
<dbReference type="InterPro" id="IPR011074">
    <property type="entry name" value="CRAL/TRIO_N_dom"/>
</dbReference>
<evidence type="ECO:0000313" key="4">
    <source>
        <dbReference type="Proteomes" id="UP000326757"/>
    </source>
</evidence>
<dbReference type="Pfam" id="PF00650">
    <property type="entry name" value="CRAL_TRIO"/>
    <property type="match status" value="1"/>
</dbReference>
<proteinExistence type="predicted"/>
<feature type="domain" description="CRAL-TRIO" evidence="2">
    <location>
        <begin position="105"/>
        <end position="298"/>
    </location>
</feature>
<dbReference type="InterPro" id="IPR036865">
    <property type="entry name" value="CRAL-TRIO_dom_sf"/>
</dbReference>
<dbReference type="InterPro" id="IPR051026">
    <property type="entry name" value="PI/PC_transfer"/>
</dbReference>
<dbReference type="Gene3D" id="1.10.8.20">
    <property type="entry name" value="N-terminal domain of phosphatidylinositol transfer protein sec14p"/>
    <property type="match status" value="1"/>
</dbReference>
<accession>A0A5N6K6V4</accession>
<sequence length="556" mass="61328">MSSGPAHRVQSAVVEYGFPQGHLGHLSAEEEAALNNFKLLCTEKGLYRPGNGSDEPTSHEDATLLRFLRARRFVVADAIQQFSATEEWRKENDLDQLYETIDLEHYEETRRLYPQWTGRRDRRGIPVYVFEVSYLTGKRMAAYEKSAVDTHTKTKGDGKTPGKLLRLFALYENLTRFVMPLCTVLTDREHPRTPITQSNNIVDISGVGLKQFWNLRGHMQDASTLATAHYPETLDRIFVIGAPSFFPTVWGWIKKWFDPITTSKIFIISHNDVKSTLESFIEPKNIPKKYGGELDFEFGDMPTLDPALAAVASWDEATPGFPGGPMYWVNTKDQESIQAIAVGSKEEKERREEVCTIKKTIKDNDNEGTIAKDATAENVPILQSEVLEVPTTGPSVVTSTTGIDSTPEPTKEEIAIQNGQLVSSTRPELETFHTAEDGLANLSLTNQNEVLTNGTGSHTSQTDASLDIETSAPAELPAELSKAPTQQESINEEAKEKVAELSSPGRASMAGSEGRNGDATSLPSGSASGSASEKVEEKKEKRRSLLGGLKGKFTHH</sequence>
<dbReference type="PROSITE" id="PS50191">
    <property type="entry name" value="CRAL_TRIO"/>
    <property type="match status" value="1"/>
</dbReference>